<reference evidence="2" key="1">
    <citation type="submission" date="2016-06" db="UniProtKB">
        <authorList>
            <consortium name="WormBaseParasite"/>
        </authorList>
    </citation>
    <scope>IDENTIFICATION</scope>
</reference>
<protein>
    <submittedName>
        <fullName evidence="2">DM10 domain-containing protein</fullName>
    </submittedName>
</protein>
<name>A0A183IWE5_9BILA</name>
<proteinExistence type="predicted"/>
<dbReference type="InterPro" id="IPR055510">
    <property type="entry name" value="DUF7083"/>
</dbReference>
<dbReference type="Pfam" id="PF23309">
    <property type="entry name" value="DUF7083"/>
    <property type="match status" value="1"/>
</dbReference>
<dbReference type="AlphaFoldDB" id="A0A183IWE5"/>
<evidence type="ECO:0000313" key="2">
    <source>
        <dbReference type="WBParaSite" id="SBAD_0000823701-mRNA-1"/>
    </source>
</evidence>
<dbReference type="WBParaSite" id="SBAD_0000823701-mRNA-1">
    <property type="protein sequence ID" value="SBAD_0000823701-mRNA-1"/>
    <property type="gene ID" value="SBAD_0000823701"/>
</dbReference>
<organism evidence="2">
    <name type="scientific">Soboliphyme baturini</name>
    <dbReference type="NCBI Taxonomy" id="241478"/>
    <lineage>
        <taxon>Eukaryota</taxon>
        <taxon>Metazoa</taxon>
        <taxon>Ecdysozoa</taxon>
        <taxon>Nematoda</taxon>
        <taxon>Enoplea</taxon>
        <taxon>Dorylaimia</taxon>
        <taxon>Dioctophymatida</taxon>
        <taxon>Dioctophymatoidea</taxon>
        <taxon>Soboliphymatidae</taxon>
        <taxon>Soboliphyme</taxon>
    </lineage>
</organism>
<evidence type="ECO:0000259" key="1">
    <source>
        <dbReference type="Pfam" id="PF23309"/>
    </source>
</evidence>
<accession>A0A183IWE5</accession>
<feature type="domain" description="DUF7083" evidence="1">
    <location>
        <begin position="1"/>
        <end position="45"/>
    </location>
</feature>
<sequence>LSSSITEFTYDPESDETFPAWYLRFEDVFRIDGKILNDATRVRLLPDGDAHSQAICRFYPIMPPPVMFLLKKRLKLYIDVWPPNVPLHRALQMPEDEKIGPVNRDCQRIQLASLTEDHFKCRMFVCDLQSPEDANIRMQLFNKIEKEDDVTIPKLVAECNRFLSLKRDTEMVESASATDSADIATVARSQHKSNIADVANQHNQQTGPNKNPKLPAGSAEVCIMYMTVHTRDTHVHYATKLATKRGFLPVALHLQEDPKSP</sequence>